<name>A0A2P0VNY1_9VIRU</name>
<evidence type="ECO:0000313" key="2">
    <source>
        <dbReference type="EMBL" id="AUF82479.1"/>
    </source>
</evidence>
<proteinExistence type="predicted"/>
<dbReference type="Proteomes" id="UP000244773">
    <property type="component" value="Segment"/>
</dbReference>
<reference evidence="2" key="1">
    <citation type="journal article" date="2018" name="Virology">
        <title>A giant virus infecting green algae encodes key fermentation genes.</title>
        <authorList>
            <person name="Schvarcz C.R."/>
            <person name="Steward G.F."/>
        </authorList>
    </citation>
    <scope>NUCLEOTIDE SEQUENCE [LARGE SCALE GENOMIC DNA]</scope>
</reference>
<organism evidence="2">
    <name type="scientific">Tetraselmis virus 1</name>
    <dbReference type="NCBI Taxonomy" id="2060617"/>
    <lineage>
        <taxon>Viruses</taxon>
        <taxon>Varidnaviria</taxon>
        <taxon>Bamfordvirae</taxon>
        <taxon>Nucleocytoviricota</taxon>
        <taxon>Megaviricetes</taxon>
        <taxon>Imitervirales</taxon>
        <taxon>Allomimiviridae</taxon>
        <taxon>Oceanusvirus</taxon>
        <taxon>Oceanusvirus kaneohense</taxon>
    </lineage>
</organism>
<protein>
    <submittedName>
        <fullName evidence="2">Uncharacterized protein</fullName>
    </submittedName>
</protein>
<keyword evidence="1" id="KW-0812">Transmembrane</keyword>
<keyword evidence="1" id="KW-1133">Transmembrane helix</keyword>
<sequence length="45" mass="5297">MVFLLISLTVLTNEFDRFRIQQFDFIIAKMGIIIAIIIVIEKIKK</sequence>
<gene>
    <name evidence="2" type="ORF">TetV_387</name>
</gene>
<evidence type="ECO:0000256" key="1">
    <source>
        <dbReference type="SAM" id="Phobius"/>
    </source>
</evidence>
<accession>A0A2P0VNY1</accession>
<evidence type="ECO:0000313" key="3">
    <source>
        <dbReference type="Proteomes" id="UP000244773"/>
    </source>
</evidence>
<keyword evidence="1" id="KW-0472">Membrane</keyword>
<dbReference type="EMBL" id="KY322437">
    <property type="protein sequence ID" value="AUF82479.1"/>
    <property type="molecule type" value="Genomic_DNA"/>
</dbReference>
<keyword evidence="3" id="KW-1185">Reference proteome</keyword>
<feature type="transmembrane region" description="Helical" evidence="1">
    <location>
        <begin position="20"/>
        <end position="40"/>
    </location>
</feature>